<dbReference type="InterPro" id="IPR017937">
    <property type="entry name" value="Thioredoxin_CS"/>
</dbReference>
<dbReference type="Gene3D" id="2.20.25.10">
    <property type="match status" value="1"/>
</dbReference>
<dbReference type="OrthoDB" id="409136at2759"/>
<sequence>MVQVISDDYSLSDVVRANRSNLIVIDFYADWCGPCRMIAPVFERLSHKYSNGVTFVKVNVDLCRETSVSFGIEAMPTFVFLLNGREVSRIRGADPEALEQTILQYLDAAPSRTRSAAAATDDERIFLEKFAGYSKLMVMYEDDISRTLALSLIPTTQLHEKSKQNGEVDRYKLLENLIRWFKTDFFLWVDVPACEKCKALPPKGSGVHGVILPEERRFGAFDVEIYNCRQCSSTFRFPRYSNPAKLLETRSEDKKCWWVYSVTDYMWCEVWINSLDRWIHCDPYEALCDSPSSFERVSLAKLHQEPTYIIAFNIDHVQDVTWRYASDYKKKLNARYEQSLSEERKTELQRRNIKELVEFLSPQVQIGAERTGGQEISLCVAGGSTGPAKEVGKDSASVLQTPFVVTPKESKINKIFCFNYNCATDEYKWEEETIHGWMSCVYSHKDVIRKEESDLKVVYLCRKEGASSGEIKWSFNFDSNRIESLEISLRGMTEFHNGKVSAVVCSDDCCTLVPSDGNLELRELNGSKVDLKITFAGGEGDEAWKDAQLFRSEITSLEPDLVIKACFV</sequence>
<dbReference type="PANTHER" id="PTHR46115">
    <property type="entry name" value="THIOREDOXIN-LIKE PROTEIN 1"/>
    <property type="match status" value="1"/>
</dbReference>
<feature type="domain" description="Thioredoxin" evidence="3">
    <location>
        <begin position="1"/>
        <end position="107"/>
    </location>
</feature>
<dbReference type="PROSITE" id="PS51398">
    <property type="entry name" value="PAW"/>
    <property type="match status" value="1"/>
</dbReference>
<evidence type="ECO:0000256" key="1">
    <source>
        <dbReference type="ARBA" id="ARBA00023157"/>
    </source>
</evidence>
<dbReference type="InterPro" id="IPR038680">
    <property type="entry name" value="PAW_sf"/>
</dbReference>
<dbReference type="PROSITE" id="PS00194">
    <property type="entry name" value="THIOREDOXIN_1"/>
    <property type="match status" value="1"/>
</dbReference>
<dbReference type="Pfam" id="PF04721">
    <property type="entry name" value="PAW"/>
    <property type="match status" value="1"/>
</dbReference>
<feature type="domain" description="PAW" evidence="4">
    <location>
        <begin position="379"/>
        <end position="568"/>
    </location>
</feature>
<dbReference type="InterPro" id="IPR038765">
    <property type="entry name" value="Papain-like_cys_pep_sf"/>
</dbReference>
<dbReference type="PRINTS" id="PR00421">
    <property type="entry name" value="THIOREDOXIN"/>
</dbReference>
<evidence type="ECO:0000313" key="5">
    <source>
        <dbReference type="EMBL" id="VDD88818.1"/>
    </source>
</evidence>
<protein>
    <submittedName>
        <fullName evidence="7">Peptide:N-glycanase</fullName>
    </submittedName>
</protein>
<dbReference type="Proteomes" id="UP000274131">
    <property type="component" value="Unassembled WGS sequence"/>
</dbReference>
<keyword evidence="6" id="KW-1185">Reference proteome</keyword>
<evidence type="ECO:0000259" key="4">
    <source>
        <dbReference type="PROSITE" id="PS51398"/>
    </source>
</evidence>
<reference evidence="5 6" key="2">
    <citation type="submission" date="2018-10" db="EMBL/GenBank/DDBJ databases">
        <authorList>
            <consortium name="Pathogen Informatics"/>
        </authorList>
    </citation>
    <scope>NUCLEOTIDE SEQUENCE [LARGE SCALE GENOMIC DNA]</scope>
</reference>
<evidence type="ECO:0000313" key="7">
    <source>
        <dbReference type="WBParaSite" id="EVEC_0000415701-mRNA-1"/>
    </source>
</evidence>
<reference evidence="7" key="1">
    <citation type="submission" date="2017-02" db="UniProtKB">
        <authorList>
            <consortium name="WormBaseParasite"/>
        </authorList>
    </citation>
    <scope>IDENTIFICATION</scope>
</reference>
<dbReference type="InterPro" id="IPR036249">
    <property type="entry name" value="Thioredoxin-like_sf"/>
</dbReference>
<dbReference type="Gene3D" id="2.60.120.1020">
    <property type="entry name" value="Peptide N glycanase, PAW domain"/>
    <property type="match status" value="1"/>
</dbReference>
<dbReference type="CDD" id="cd02947">
    <property type="entry name" value="TRX_family"/>
    <property type="match status" value="1"/>
</dbReference>
<dbReference type="WBParaSite" id="EVEC_0000415701-mRNA-1">
    <property type="protein sequence ID" value="EVEC_0000415701-mRNA-1"/>
    <property type="gene ID" value="EVEC_0000415701"/>
</dbReference>
<dbReference type="Gene3D" id="3.10.620.30">
    <property type="match status" value="2"/>
</dbReference>
<dbReference type="SUPFAM" id="SSF54001">
    <property type="entry name" value="Cysteine proteinases"/>
    <property type="match status" value="1"/>
</dbReference>
<dbReference type="InterPro" id="IPR018325">
    <property type="entry name" value="Rad4/PNGase_transGLS-fold"/>
</dbReference>
<gene>
    <name evidence="5" type="ORF">EVEC_LOCUS3865</name>
</gene>
<name>A0A0N4V2D9_ENTVE</name>
<dbReference type="GO" id="GO:0005737">
    <property type="term" value="C:cytoplasm"/>
    <property type="evidence" value="ECO:0007669"/>
    <property type="project" value="InterPro"/>
</dbReference>
<dbReference type="SUPFAM" id="SSF49785">
    <property type="entry name" value="Galactose-binding domain-like"/>
    <property type="match status" value="1"/>
</dbReference>
<proteinExistence type="inferred from homology"/>
<dbReference type="Pfam" id="PF00085">
    <property type="entry name" value="Thioredoxin"/>
    <property type="match status" value="1"/>
</dbReference>
<dbReference type="EMBL" id="UXUI01007703">
    <property type="protein sequence ID" value="VDD88818.1"/>
    <property type="molecule type" value="Genomic_DNA"/>
</dbReference>
<evidence type="ECO:0000313" key="6">
    <source>
        <dbReference type="Proteomes" id="UP000274131"/>
    </source>
</evidence>
<keyword evidence="1" id="KW-1015">Disulfide bond</keyword>
<dbReference type="Gene3D" id="3.40.30.10">
    <property type="entry name" value="Glutaredoxin"/>
    <property type="match status" value="1"/>
</dbReference>
<dbReference type="SUPFAM" id="SSF52833">
    <property type="entry name" value="Thioredoxin-like"/>
    <property type="match status" value="1"/>
</dbReference>
<dbReference type="STRING" id="51028.A0A0N4V2D9"/>
<evidence type="ECO:0000256" key="2">
    <source>
        <dbReference type="PROSITE-ProRule" id="PRU00731"/>
    </source>
</evidence>
<dbReference type="SMART" id="SM00613">
    <property type="entry name" value="PAW"/>
    <property type="match status" value="1"/>
</dbReference>
<evidence type="ECO:0000259" key="3">
    <source>
        <dbReference type="PROSITE" id="PS51352"/>
    </source>
</evidence>
<accession>A0A0N4V2D9</accession>
<comment type="similarity">
    <text evidence="2">Belongs to the transglutaminase-like superfamily. PNGase family.</text>
</comment>
<dbReference type="Pfam" id="PF03835">
    <property type="entry name" value="Rad4"/>
    <property type="match status" value="1"/>
</dbReference>
<dbReference type="InterPro" id="IPR008979">
    <property type="entry name" value="Galactose-bd-like_sf"/>
</dbReference>
<dbReference type="InterPro" id="IPR006588">
    <property type="entry name" value="Peptide_N_glycanase_PAW_dom"/>
</dbReference>
<dbReference type="AlphaFoldDB" id="A0A0N4V2D9"/>
<dbReference type="PROSITE" id="PS51352">
    <property type="entry name" value="THIOREDOXIN_2"/>
    <property type="match status" value="1"/>
</dbReference>
<organism evidence="7">
    <name type="scientific">Enterobius vermicularis</name>
    <name type="common">Human pinworm</name>
    <dbReference type="NCBI Taxonomy" id="51028"/>
    <lineage>
        <taxon>Eukaryota</taxon>
        <taxon>Metazoa</taxon>
        <taxon>Ecdysozoa</taxon>
        <taxon>Nematoda</taxon>
        <taxon>Chromadorea</taxon>
        <taxon>Rhabditida</taxon>
        <taxon>Spirurina</taxon>
        <taxon>Oxyuridomorpha</taxon>
        <taxon>Oxyuroidea</taxon>
        <taxon>Oxyuridae</taxon>
        <taxon>Enterobius</taxon>
    </lineage>
</organism>
<dbReference type="GO" id="GO:0006516">
    <property type="term" value="P:glycoprotein catabolic process"/>
    <property type="evidence" value="ECO:0007669"/>
    <property type="project" value="InterPro"/>
</dbReference>
<dbReference type="InterPro" id="IPR013766">
    <property type="entry name" value="Thioredoxin_domain"/>
</dbReference>